<evidence type="ECO:0000259" key="12">
    <source>
        <dbReference type="PROSITE" id="PS51698"/>
    </source>
</evidence>
<dbReference type="EC" id="2.3.2.27" evidence="6"/>
<gene>
    <name evidence="13" type="ORF">B9G98_04707</name>
</gene>
<dbReference type="Gene3D" id="3.30.40.10">
    <property type="entry name" value="Zinc/RING finger domain, C3HC4 (zinc finger)"/>
    <property type="match status" value="1"/>
</dbReference>
<keyword evidence="13" id="KW-0436">Ligase</keyword>
<evidence type="ECO:0000256" key="1">
    <source>
        <dbReference type="ARBA" id="ARBA00000900"/>
    </source>
</evidence>
<comment type="catalytic activity">
    <reaction evidence="1">
        <text>S-ubiquitinyl-[E2 ubiquitin-conjugating enzyme]-L-cysteine + [acceptor protein]-L-lysine = [E2 ubiquitin-conjugating enzyme]-L-cysteine + N(6)-ubiquitinyl-[acceptor protein]-L-lysine.</text>
        <dbReference type="EC" id="2.3.2.27"/>
    </reaction>
</comment>
<dbReference type="GeneID" id="36518455"/>
<dbReference type="EMBL" id="NDIQ01000022">
    <property type="protein sequence ID" value="PRT57087.1"/>
    <property type="molecule type" value="Genomic_DNA"/>
</dbReference>
<accession>A0A2T0FQ45</accession>
<dbReference type="InterPro" id="IPR045132">
    <property type="entry name" value="UBE4"/>
</dbReference>
<keyword evidence="9" id="KW-0833">Ubl conjugation pathway</keyword>
<keyword evidence="8" id="KW-0808">Transferase</keyword>
<evidence type="ECO:0000313" key="13">
    <source>
        <dbReference type="EMBL" id="PRT57087.1"/>
    </source>
</evidence>
<evidence type="ECO:0000256" key="9">
    <source>
        <dbReference type="ARBA" id="ARBA00022786"/>
    </source>
</evidence>
<keyword evidence="10" id="KW-0539">Nucleus</keyword>
<dbReference type="CDD" id="cd16657">
    <property type="entry name" value="RING-Ubox_UBE4A"/>
    <property type="match status" value="1"/>
</dbReference>
<protein>
    <recommendedName>
        <fullName evidence="6">RING-type E3 ubiquitin transferase</fullName>
        <ecNumber evidence="6">2.3.2.27</ecNumber>
    </recommendedName>
</protein>
<dbReference type="GO" id="GO:0016874">
    <property type="term" value="F:ligase activity"/>
    <property type="evidence" value="ECO:0007669"/>
    <property type="project" value="UniProtKB-KW"/>
</dbReference>
<dbReference type="GO" id="GO:0006511">
    <property type="term" value="P:ubiquitin-dependent protein catabolic process"/>
    <property type="evidence" value="ECO:0007669"/>
    <property type="project" value="InterPro"/>
</dbReference>
<dbReference type="Pfam" id="PF04564">
    <property type="entry name" value="U-box"/>
    <property type="match status" value="1"/>
</dbReference>
<evidence type="ECO:0000256" key="6">
    <source>
        <dbReference type="ARBA" id="ARBA00012483"/>
    </source>
</evidence>
<dbReference type="InterPro" id="IPR019474">
    <property type="entry name" value="Ub_conjug_fac_E4_core"/>
</dbReference>
<comment type="pathway">
    <text evidence="4">Protein modification; protein ubiquitination.</text>
</comment>
<dbReference type="SMART" id="SM00504">
    <property type="entry name" value="Ubox"/>
    <property type="match status" value="1"/>
</dbReference>
<evidence type="ECO:0000256" key="8">
    <source>
        <dbReference type="ARBA" id="ARBA00022679"/>
    </source>
</evidence>
<feature type="domain" description="U-box" evidence="12">
    <location>
        <begin position="931"/>
        <end position="1005"/>
    </location>
</feature>
<feature type="region of interest" description="Disordered" evidence="11">
    <location>
        <begin position="759"/>
        <end position="778"/>
    </location>
</feature>
<evidence type="ECO:0000256" key="3">
    <source>
        <dbReference type="ARBA" id="ARBA00004496"/>
    </source>
</evidence>
<proteinExistence type="inferred from homology"/>
<dbReference type="PANTHER" id="PTHR13931:SF2">
    <property type="entry name" value="UBIQUITIN CONJUGATION FACTOR E4 B"/>
    <property type="match status" value="1"/>
</dbReference>
<organism evidence="13 14">
    <name type="scientific">Wickerhamiella sorbophila</name>
    <dbReference type="NCBI Taxonomy" id="45607"/>
    <lineage>
        <taxon>Eukaryota</taxon>
        <taxon>Fungi</taxon>
        <taxon>Dikarya</taxon>
        <taxon>Ascomycota</taxon>
        <taxon>Saccharomycotina</taxon>
        <taxon>Dipodascomycetes</taxon>
        <taxon>Dipodascales</taxon>
        <taxon>Trichomonascaceae</taxon>
        <taxon>Wickerhamiella</taxon>
    </lineage>
</organism>
<dbReference type="STRING" id="45607.A0A2T0FQ45"/>
<dbReference type="InterPro" id="IPR003613">
    <property type="entry name" value="Ubox_domain"/>
</dbReference>
<reference evidence="13 14" key="1">
    <citation type="submission" date="2017-04" db="EMBL/GenBank/DDBJ databases">
        <title>Genome sequencing of [Candida] sorbophila.</title>
        <authorList>
            <person name="Ahn J.O."/>
        </authorList>
    </citation>
    <scope>NUCLEOTIDE SEQUENCE [LARGE SCALE GENOMIC DNA]</scope>
    <source>
        <strain evidence="13 14">DS02</strain>
    </source>
</reference>
<dbReference type="FunFam" id="3.30.40.10:FF:000055">
    <property type="entry name" value="Ubiquitin conjugation factor e4 a"/>
    <property type="match status" value="1"/>
</dbReference>
<dbReference type="PROSITE" id="PS51698">
    <property type="entry name" value="U_BOX"/>
    <property type="match status" value="1"/>
</dbReference>
<feature type="compositionally biased region" description="Acidic residues" evidence="11">
    <location>
        <begin position="768"/>
        <end position="777"/>
    </location>
</feature>
<dbReference type="RefSeq" id="XP_024667032.1">
    <property type="nucleotide sequence ID" value="XM_024811264.1"/>
</dbReference>
<evidence type="ECO:0000256" key="5">
    <source>
        <dbReference type="ARBA" id="ARBA00007434"/>
    </source>
</evidence>
<dbReference type="GO" id="GO:0036503">
    <property type="term" value="P:ERAD pathway"/>
    <property type="evidence" value="ECO:0007669"/>
    <property type="project" value="InterPro"/>
</dbReference>
<dbReference type="OrthoDB" id="20295at2759"/>
<keyword evidence="14" id="KW-1185">Reference proteome</keyword>
<dbReference type="UniPathway" id="UPA00143"/>
<evidence type="ECO:0000313" key="14">
    <source>
        <dbReference type="Proteomes" id="UP000238350"/>
    </source>
</evidence>
<evidence type="ECO:0000256" key="4">
    <source>
        <dbReference type="ARBA" id="ARBA00004906"/>
    </source>
</evidence>
<comment type="subcellular location">
    <subcellularLocation>
        <location evidence="3">Cytoplasm</location>
    </subcellularLocation>
    <subcellularLocation>
        <location evidence="2">Nucleus</location>
    </subcellularLocation>
</comment>
<dbReference type="GO" id="GO:0005634">
    <property type="term" value="C:nucleus"/>
    <property type="evidence" value="ECO:0007669"/>
    <property type="project" value="UniProtKB-SubCell"/>
</dbReference>
<dbReference type="AlphaFoldDB" id="A0A2T0FQ45"/>
<dbReference type="Proteomes" id="UP000238350">
    <property type="component" value="Unassembled WGS sequence"/>
</dbReference>
<dbReference type="PANTHER" id="PTHR13931">
    <property type="entry name" value="UBIQUITINATION FACTOR E4"/>
    <property type="match status" value="1"/>
</dbReference>
<evidence type="ECO:0000256" key="11">
    <source>
        <dbReference type="SAM" id="MobiDB-lite"/>
    </source>
</evidence>
<dbReference type="Pfam" id="PF10408">
    <property type="entry name" value="Ufd2P_core"/>
    <property type="match status" value="1"/>
</dbReference>
<evidence type="ECO:0000256" key="10">
    <source>
        <dbReference type="ARBA" id="ARBA00023242"/>
    </source>
</evidence>
<feature type="compositionally biased region" description="Low complexity" evidence="11">
    <location>
        <begin position="30"/>
        <end position="43"/>
    </location>
</feature>
<dbReference type="GO" id="GO:0000151">
    <property type="term" value="C:ubiquitin ligase complex"/>
    <property type="evidence" value="ECO:0007669"/>
    <property type="project" value="InterPro"/>
</dbReference>
<dbReference type="SUPFAM" id="SSF57850">
    <property type="entry name" value="RING/U-box"/>
    <property type="match status" value="1"/>
</dbReference>
<dbReference type="InterPro" id="IPR013083">
    <property type="entry name" value="Znf_RING/FYVE/PHD"/>
</dbReference>
<dbReference type="GO" id="GO:0034450">
    <property type="term" value="F:ubiquitin-ubiquitin ligase activity"/>
    <property type="evidence" value="ECO:0007669"/>
    <property type="project" value="InterPro"/>
</dbReference>
<comment type="caution">
    <text evidence="13">The sequence shown here is derived from an EMBL/GenBank/DDBJ whole genome shotgun (WGS) entry which is preliminary data.</text>
</comment>
<dbReference type="GO" id="GO:0000209">
    <property type="term" value="P:protein polyubiquitination"/>
    <property type="evidence" value="ECO:0007669"/>
    <property type="project" value="TreeGrafter"/>
</dbReference>
<evidence type="ECO:0000256" key="2">
    <source>
        <dbReference type="ARBA" id="ARBA00004123"/>
    </source>
</evidence>
<name>A0A2T0FQ45_9ASCO</name>
<evidence type="ECO:0000256" key="7">
    <source>
        <dbReference type="ARBA" id="ARBA00022490"/>
    </source>
</evidence>
<feature type="region of interest" description="Disordered" evidence="11">
    <location>
        <begin position="1"/>
        <end position="74"/>
    </location>
</feature>
<comment type="similarity">
    <text evidence="5">Belongs to the ubiquitin conjugation factor E4 family.</text>
</comment>
<dbReference type="GO" id="GO:0005737">
    <property type="term" value="C:cytoplasm"/>
    <property type="evidence" value="ECO:0007669"/>
    <property type="project" value="UniProtKB-SubCell"/>
</dbReference>
<sequence length="1011" mass="114338">MDDDIRRQRLARFAQIAETEERTLPDTASPKPHAPQQQAQAPAKPEKPPQPEPQPAPQVRIPAKPSPSPAPADLTPEQLKVYESRAIASILGVAMGAVNNTIDLSETAQFVEDFDPQWPFQLASFDVYIFGVLGKIIHTPQTLFGYLFSCWDRASRMARAAATVPAKLEIVEGVREQLVYYGAMFGCADEGEAMHADLGAGIYQASFPPWDYIERMFEDEDNVLTIAPAVVKHMALQLMQSGYKSNYHHIFTSVERLFSIKIVAQLYHKAAPIHDSQELTPMRFLASNPLLGLFSFSPLDVPFCMAIFPSPSTMTREQINRVVADTQPETLLIMNRLFSIADKVVRGSPESRSYLMSLLTKTLNRNRGRMAMQVDPNKVHGDGFMLNITFVLVKFCMPFVDFSGKSLSKISVEFFRSPAAQDLTDETRLVADSNESAEWSSKSSGDPNFVSQVFFLAAGYLQYGAAATIQAEKTLKRQVEAFTDRMRQVEEREASGQVPAPMIARVKQQMQAGLDLFKARLAALGCVLLSEAVMTPIYEFSTFVLIFVMHAARSEYPPLSIVDGETGGEPTPAYRTLPEFLVEAPVAVLVYIMQNITGIVRRDVRSEQLEAVIFFLLFPQYIKNPYLKSRLVELPFYGCMDQLTTMGGSIEGFFRPAFANHPVVQRYLLRALVKLYVDMEQTGRSAQFYEKFSTRELISYIIDVLWNYPVYRLRLEEESRDHPEFFERFVALLLNDSTYLLDEALSKLQEIRRLQLGENVERPANEEGGNEEEEEEGQLAAAERQVKSFLHLGSKTVDLLNRFTSSVPELFLKKEIIDRLASMLNYNLVALVGPKCRELVVKTPQEYGWNPRDLLARIAQVYLNLRQSDDFVRALVRDGRSFSIDLFQRASSILKKRSLVSPQAIKEWDQLTADAEGAQQAEIDAEAELGEIPDEFLDPLMYTLMEDPVILPSSRVTMDLSTIKAHLLSDPIDPFNRMPLKIEEVVPNRELYERIQEFKRQRKALRSHSTT</sequence>
<keyword evidence="7" id="KW-0963">Cytoplasm</keyword>